<dbReference type="AlphaFoldDB" id="A0A6C0I3G8"/>
<feature type="transmembrane region" description="Helical" evidence="1">
    <location>
        <begin position="6"/>
        <end position="27"/>
    </location>
</feature>
<organism evidence="2">
    <name type="scientific">viral metagenome</name>
    <dbReference type="NCBI Taxonomy" id="1070528"/>
    <lineage>
        <taxon>unclassified sequences</taxon>
        <taxon>metagenomes</taxon>
        <taxon>organismal metagenomes</taxon>
    </lineage>
</organism>
<keyword evidence="1" id="KW-0472">Membrane</keyword>
<name>A0A6C0I3G8_9ZZZZ</name>
<accession>A0A6C0I3G8</accession>
<keyword evidence="1" id="KW-0812">Transmembrane</keyword>
<keyword evidence="1" id="KW-1133">Transmembrane helix</keyword>
<proteinExistence type="predicted"/>
<reference evidence="2" key="1">
    <citation type="journal article" date="2020" name="Nature">
        <title>Giant virus diversity and host interactions through global metagenomics.</title>
        <authorList>
            <person name="Schulz F."/>
            <person name="Roux S."/>
            <person name="Paez-Espino D."/>
            <person name="Jungbluth S."/>
            <person name="Walsh D.A."/>
            <person name="Denef V.J."/>
            <person name="McMahon K.D."/>
            <person name="Konstantinidis K.T."/>
            <person name="Eloe-Fadrosh E.A."/>
            <person name="Kyrpides N.C."/>
            <person name="Woyke T."/>
        </authorList>
    </citation>
    <scope>NUCLEOTIDE SEQUENCE</scope>
    <source>
        <strain evidence="2">GVMAG-M-3300023184-190</strain>
    </source>
</reference>
<dbReference type="EMBL" id="MN740092">
    <property type="protein sequence ID" value="QHT87548.1"/>
    <property type="molecule type" value="Genomic_DNA"/>
</dbReference>
<protein>
    <submittedName>
        <fullName evidence="2">Uncharacterized protein</fullName>
    </submittedName>
</protein>
<evidence type="ECO:0000313" key="2">
    <source>
        <dbReference type="EMBL" id="QHT87548.1"/>
    </source>
</evidence>
<evidence type="ECO:0000256" key="1">
    <source>
        <dbReference type="SAM" id="Phobius"/>
    </source>
</evidence>
<sequence>MDFFKYINIPVFVVSLILGMMAMYITLPETRKIYVFPTPENIDVLQYRDKTGTCFSFKQKEVDCPKSESDISTIQPQG</sequence>